<dbReference type="GO" id="GO:0000049">
    <property type="term" value="F:tRNA binding"/>
    <property type="evidence" value="ECO:0007669"/>
    <property type="project" value="UniProtKB-KW"/>
</dbReference>
<evidence type="ECO:0000256" key="3">
    <source>
        <dbReference type="ARBA" id="ARBA00022980"/>
    </source>
</evidence>
<dbReference type="PANTHER" id="PTHR12220">
    <property type="entry name" value="50S/60S RIBOSOMAL PROTEIN L16"/>
    <property type="match status" value="1"/>
</dbReference>
<dbReference type="GO" id="GO:0019843">
    <property type="term" value="F:rRNA binding"/>
    <property type="evidence" value="ECO:0007669"/>
    <property type="project" value="UniProtKB-UniRule"/>
</dbReference>
<dbReference type="PROSITE" id="PS00586">
    <property type="entry name" value="RIBOSOMAL_L16_1"/>
    <property type="match status" value="1"/>
</dbReference>
<keyword evidence="2 6" id="KW-0820">tRNA-binding</keyword>
<dbReference type="GO" id="GO:1990904">
    <property type="term" value="C:ribonucleoprotein complex"/>
    <property type="evidence" value="ECO:0007669"/>
    <property type="project" value="UniProtKB-KW"/>
</dbReference>
<dbReference type="AlphaFoldDB" id="A0A0G1X6X5"/>
<evidence type="ECO:0000256" key="5">
    <source>
        <dbReference type="ARBA" id="ARBA00035198"/>
    </source>
</evidence>
<dbReference type="GO" id="GO:0003735">
    <property type="term" value="F:structural constituent of ribosome"/>
    <property type="evidence" value="ECO:0007669"/>
    <property type="project" value="InterPro"/>
</dbReference>
<dbReference type="Gene3D" id="3.90.1170.10">
    <property type="entry name" value="Ribosomal protein L10e/L16"/>
    <property type="match status" value="1"/>
</dbReference>
<dbReference type="HAMAP" id="MF_01342">
    <property type="entry name" value="Ribosomal_uL16"/>
    <property type="match status" value="1"/>
</dbReference>
<name>A0A0G1X6X5_UNCK3</name>
<sequence>MLLPKKVKFRKQHRGKRGGVATRTNLVSFGKYGLKSLDANWITSRQIEAARRAITHFIKREGRVWIRIFPHQAVTATPNETRMGGGKGAVSHYVATVKPGTVMFEMDGVPANVATKALRLAGYKLPVKTKVITKGEG</sequence>
<dbReference type="InterPro" id="IPR020798">
    <property type="entry name" value="Ribosomal_uL16_CS"/>
</dbReference>
<reference evidence="9 10" key="1">
    <citation type="journal article" date="2015" name="Nature">
        <title>rRNA introns, odd ribosomes, and small enigmatic genomes across a large radiation of phyla.</title>
        <authorList>
            <person name="Brown C.T."/>
            <person name="Hug L.A."/>
            <person name="Thomas B.C."/>
            <person name="Sharon I."/>
            <person name="Castelle C.J."/>
            <person name="Singh A."/>
            <person name="Wilkins M.J."/>
            <person name="Williams K.H."/>
            <person name="Banfield J.F."/>
        </authorList>
    </citation>
    <scope>NUCLEOTIDE SEQUENCE [LARGE SCALE GENOMIC DNA]</scope>
</reference>
<dbReference type="InterPro" id="IPR000114">
    <property type="entry name" value="Ribosomal_uL16_bact-type"/>
</dbReference>
<dbReference type="PRINTS" id="PR00060">
    <property type="entry name" value="RIBOSOMALL16"/>
</dbReference>
<dbReference type="PANTHER" id="PTHR12220:SF13">
    <property type="entry name" value="LARGE RIBOSOMAL SUBUNIT PROTEIN UL16M"/>
    <property type="match status" value="1"/>
</dbReference>
<evidence type="ECO:0000256" key="6">
    <source>
        <dbReference type="HAMAP-Rule" id="MF_01342"/>
    </source>
</evidence>
<keyword evidence="4 6" id="KW-0687">Ribonucleoprotein</keyword>
<evidence type="ECO:0000256" key="1">
    <source>
        <dbReference type="ARBA" id="ARBA00008931"/>
    </source>
</evidence>
<comment type="similarity">
    <text evidence="1 6 7">Belongs to the universal ribosomal protein uL16 family.</text>
</comment>
<proteinExistence type="inferred from homology"/>
<dbReference type="GO" id="GO:0006412">
    <property type="term" value="P:translation"/>
    <property type="evidence" value="ECO:0007669"/>
    <property type="project" value="UniProtKB-UniRule"/>
</dbReference>
<comment type="function">
    <text evidence="6 8">Binds 23S rRNA and is also seen to make contacts with the A and possibly P site tRNAs.</text>
</comment>
<dbReference type="Proteomes" id="UP000034913">
    <property type="component" value="Unassembled WGS sequence"/>
</dbReference>
<dbReference type="InterPro" id="IPR016180">
    <property type="entry name" value="Ribosomal_uL16_dom"/>
</dbReference>
<dbReference type="InterPro" id="IPR036920">
    <property type="entry name" value="Ribosomal_uL16_sf"/>
</dbReference>
<dbReference type="NCBIfam" id="TIGR01164">
    <property type="entry name" value="rplP_bact"/>
    <property type="match status" value="1"/>
</dbReference>
<evidence type="ECO:0000313" key="10">
    <source>
        <dbReference type="Proteomes" id="UP000034913"/>
    </source>
</evidence>
<keyword evidence="6 8" id="KW-0694">RNA-binding</keyword>
<organism evidence="9 10">
    <name type="scientific">candidate division Kazan bacterium GW2011_GWB1_52_7</name>
    <dbReference type="NCBI Taxonomy" id="1620414"/>
    <lineage>
        <taxon>Bacteria</taxon>
        <taxon>Bacteria division Kazan-3B-28</taxon>
    </lineage>
</organism>
<dbReference type="FunFam" id="3.90.1170.10:FF:000001">
    <property type="entry name" value="50S ribosomal protein L16"/>
    <property type="match status" value="1"/>
</dbReference>
<evidence type="ECO:0000256" key="2">
    <source>
        <dbReference type="ARBA" id="ARBA00022555"/>
    </source>
</evidence>
<evidence type="ECO:0000256" key="4">
    <source>
        <dbReference type="ARBA" id="ARBA00023274"/>
    </source>
</evidence>
<comment type="subunit">
    <text evidence="6 8">Part of the 50S ribosomal subunit.</text>
</comment>
<dbReference type="GO" id="GO:0005840">
    <property type="term" value="C:ribosome"/>
    <property type="evidence" value="ECO:0007669"/>
    <property type="project" value="UniProtKB-KW"/>
</dbReference>
<evidence type="ECO:0000256" key="8">
    <source>
        <dbReference type="RuleBase" id="RU004414"/>
    </source>
</evidence>
<comment type="caution">
    <text evidence="9">The sequence shown here is derived from an EMBL/GenBank/DDBJ whole genome shotgun (WGS) entry which is preliminary data.</text>
</comment>
<keyword evidence="3 6" id="KW-0689">Ribosomal protein</keyword>
<dbReference type="PATRIC" id="fig|1620414.3.peg.267"/>
<evidence type="ECO:0000313" key="9">
    <source>
        <dbReference type="EMBL" id="KKW26711.1"/>
    </source>
</evidence>
<accession>A0A0G1X6X5</accession>
<evidence type="ECO:0000256" key="7">
    <source>
        <dbReference type="RuleBase" id="RU004413"/>
    </source>
</evidence>
<dbReference type="CDD" id="cd01433">
    <property type="entry name" value="Ribosomal_L16_L10e"/>
    <property type="match status" value="1"/>
</dbReference>
<dbReference type="Pfam" id="PF00252">
    <property type="entry name" value="Ribosomal_L16"/>
    <property type="match status" value="1"/>
</dbReference>
<dbReference type="EMBL" id="LCRB01000002">
    <property type="protein sequence ID" value="KKW26711.1"/>
    <property type="molecule type" value="Genomic_DNA"/>
</dbReference>
<keyword evidence="6 8" id="KW-0699">rRNA-binding</keyword>
<gene>
    <name evidence="6" type="primary">rplP</name>
    <name evidence="9" type="ORF">VF00_C0002G0036</name>
</gene>
<dbReference type="InterPro" id="IPR047873">
    <property type="entry name" value="Ribosomal_uL16"/>
</dbReference>
<protein>
    <recommendedName>
        <fullName evidence="5 6">Large ribosomal subunit protein uL16</fullName>
    </recommendedName>
</protein>
<dbReference type="SUPFAM" id="SSF54686">
    <property type="entry name" value="Ribosomal protein L16p/L10e"/>
    <property type="match status" value="1"/>
</dbReference>